<evidence type="ECO:0000313" key="2">
    <source>
        <dbReference type="EMBL" id="CAD0113081.1"/>
    </source>
</evidence>
<dbReference type="EMBL" id="CAINUL010000015">
    <property type="protein sequence ID" value="CAD0113081.1"/>
    <property type="molecule type" value="Genomic_DNA"/>
</dbReference>
<evidence type="ECO:0000256" key="1">
    <source>
        <dbReference type="SAM" id="MobiDB-lite"/>
    </source>
</evidence>
<organism evidence="2 3">
    <name type="scientific">Aureobasidium uvarum</name>
    <dbReference type="NCBI Taxonomy" id="2773716"/>
    <lineage>
        <taxon>Eukaryota</taxon>
        <taxon>Fungi</taxon>
        <taxon>Dikarya</taxon>
        <taxon>Ascomycota</taxon>
        <taxon>Pezizomycotina</taxon>
        <taxon>Dothideomycetes</taxon>
        <taxon>Dothideomycetidae</taxon>
        <taxon>Dothideales</taxon>
        <taxon>Saccotheciaceae</taxon>
        <taxon>Aureobasidium</taxon>
    </lineage>
</organism>
<accession>A0A9N8PU81</accession>
<name>A0A9N8PU81_9PEZI</name>
<dbReference type="OrthoDB" id="3791613at2759"/>
<keyword evidence="3" id="KW-1185">Reference proteome</keyword>
<comment type="caution">
    <text evidence="2">The sequence shown here is derived from an EMBL/GenBank/DDBJ whole genome shotgun (WGS) entry which is preliminary data.</text>
</comment>
<sequence>MRFYAENTYAHWCLFNPDGSFPDAGRVRGHLRTELDKVAKYLKTFRPDDWKDAQRFWTNAETAEAKAEYAAEFAEGEEEEGAECAEAEAEQLAAAIAAADAEYDAPAHALARARTRSRHLDERADSLDDILEISRAPVKTKSRRPLAPVTAASTRSPRASKPPARFA</sequence>
<dbReference type="Proteomes" id="UP000745764">
    <property type="component" value="Unassembled WGS sequence"/>
</dbReference>
<dbReference type="AlphaFoldDB" id="A0A9N8PU81"/>
<protein>
    <submittedName>
        <fullName evidence="2">Uncharacterized protein</fullName>
    </submittedName>
</protein>
<proteinExistence type="predicted"/>
<reference evidence="2" key="1">
    <citation type="submission" date="2020-06" db="EMBL/GenBank/DDBJ databases">
        <authorList>
            <person name="Onetto C."/>
        </authorList>
    </citation>
    <scope>NUCLEOTIDE SEQUENCE</scope>
</reference>
<evidence type="ECO:0000313" key="3">
    <source>
        <dbReference type="Proteomes" id="UP000745764"/>
    </source>
</evidence>
<feature type="region of interest" description="Disordered" evidence="1">
    <location>
        <begin position="131"/>
        <end position="167"/>
    </location>
</feature>
<gene>
    <name evidence="2" type="ORF">AWRI4620_LOCUS7336</name>
</gene>